<evidence type="ECO:0000313" key="2">
    <source>
        <dbReference type="EMBL" id="MBB5058574.1"/>
    </source>
</evidence>
<dbReference type="Proteomes" id="UP000540989">
    <property type="component" value="Unassembled WGS sequence"/>
</dbReference>
<dbReference type="AlphaFoldDB" id="A0A7W7ZFE0"/>
<feature type="compositionally biased region" description="Basic and acidic residues" evidence="1">
    <location>
        <begin position="174"/>
        <end position="185"/>
    </location>
</feature>
<keyword evidence="3" id="KW-1185">Reference proteome</keyword>
<comment type="caution">
    <text evidence="2">The sequence shown here is derived from an EMBL/GenBank/DDBJ whole genome shotgun (WGS) entry which is preliminary data.</text>
</comment>
<protein>
    <recommendedName>
        <fullName evidence="4">DUF4252 domain-containing protein</fullName>
    </recommendedName>
</protein>
<evidence type="ECO:0000313" key="3">
    <source>
        <dbReference type="Proteomes" id="UP000540989"/>
    </source>
</evidence>
<feature type="region of interest" description="Disordered" evidence="1">
    <location>
        <begin position="174"/>
        <end position="194"/>
    </location>
</feature>
<gene>
    <name evidence="2" type="ORF">HDF16_003288</name>
</gene>
<accession>A0A7W7ZFE0</accession>
<sequence>MRKLAEYSDGILMILAGVTFAVVLMLVPNAGASAHDSDALARRDFDGLVRSIADRYQIHGRSVPMMWVANLFARSVTKGGVQGMKVVEFEDVPKWGESDRAGLGDLVKERLSRRWSPMVRQHEADGGDSFIYIQGAVDGKHTRMIVVDLDGGEASRELDMVSMTLNPEQLAKWMKEEDAKDEKKRSAVGSSGSE</sequence>
<organism evidence="2 3">
    <name type="scientific">Granulicella aggregans</name>
    <dbReference type="NCBI Taxonomy" id="474949"/>
    <lineage>
        <taxon>Bacteria</taxon>
        <taxon>Pseudomonadati</taxon>
        <taxon>Acidobacteriota</taxon>
        <taxon>Terriglobia</taxon>
        <taxon>Terriglobales</taxon>
        <taxon>Acidobacteriaceae</taxon>
        <taxon>Granulicella</taxon>
    </lineage>
</organism>
<dbReference type="EMBL" id="JACHIP010000004">
    <property type="protein sequence ID" value="MBB5058574.1"/>
    <property type="molecule type" value="Genomic_DNA"/>
</dbReference>
<evidence type="ECO:0008006" key="4">
    <source>
        <dbReference type="Google" id="ProtNLM"/>
    </source>
</evidence>
<proteinExistence type="predicted"/>
<evidence type="ECO:0000256" key="1">
    <source>
        <dbReference type="SAM" id="MobiDB-lite"/>
    </source>
</evidence>
<dbReference type="RefSeq" id="WP_184218375.1">
    <property type="nucleotide sequence ID" value="NZ_JACHIP010000004.1"/>
</dbReference>
<name>A0A7W7ZFE0_9BACT</name>
<reference evidence="2 3" key="1">
    <citation type="submission" date="2020-08" db="EMBL/GenBank/DDBJ databases">
        <title>Genomic Encyclopedia of Type Strains, Phase IV (KMG-V): Genome sequencing to study the core and pangenomes of soil and plant-associated prokaryotes.</title>
        <authorList>
            <person name="Whitman W."/>
        </authorList>
    </citation>
    <scope>NUCLEOTIDE SEQUENCE [LARGE SCALE GENOMIC DNA]</scope>
    <source>
        <strain evidence="2 3">M8UP14</strain>
    </source>
</reference>